<dbReference type="AlphaFoldDB" id="A0AAV4MHS3"/>
<evidence type="ECO:0000313" key="1">
    <source>
        <dbReference type="EMBL" id="GIX71415.1"/>
    </source>
</evidence>
<evidence type="ECO:0000313" key="2">
    <source>
        <dbReference type="Proteomes" id="UP001054837"/>
    </source>
</evidence>
<accession>A0AAV4MHS3</accession>
<sequence length="98" mass="11371">MLNESVFGWTGRDCEFNEQTVGKESAGLFIQSSNESEENLSEDIRSLWEVENLGEENVGNRYESGLLWKRNPGDLSDNFDLARRQFNKVWRVLKMIPL</sequence>
<comment type="caution">
    <text evidence="1">The sequence shown here is derived from an EMBL/GenBank/DDBJ whole genome shotgun (WGS) entry which is preliminary data.</text>
</comment>
<name>A0AAV4MHS3_9ARAC</name>
<proteinExistence type="predicted"/>
<dbReference type="Proteomes" id="UP001054837">
    <property type="component" value="Unassembled WGS sequence"/>
</dbReference>
<reference evidence="1 2" key="1">
    <citation type="submission" date="2021-06" db="EMBL/GenBank/DDBJ databases">
        <title>Caerostris darwini draft genome.</title>
        <authorList>
            <person name="Kono N."/>
            <person name="Arakawa K."/>
        </authorList>
    </citation>
    <scope>NUCLEOTIDE SEQUENCE [LARGE SCALE GENOMIC DNA]</scope>
</reference>
<protein>
    <submittedName>
        <fullName evidence="1">Uncharacterized protein</fullName>
    </submittedName>
</protein>
<keyword evidence="2" id="KW-1185">Reference proteome</keyword>
<dbReference type="EMBL" id="BPLQ01000447">
    <property type="protein sequence ID" value="GIX71415.1"/>
    <property type="molecule type" value="Genomic_DNA"/>
</dbReference>
<gene>
    <name evidence="1" type="ORF">CDAR_588581</name>
</gene>
<organism evidence="1 2">
    <name type="scientific">Caerostris darwini</name>
    <dbReference type="NCBI Taxonomy" id="1538125"/>
    <lineage>
        <taxon>Eukaryota</taxon>
        <taxon>Metazoa</taxon>
        <taxon>Ecdysozoa</taxon>
        <taxon>Arthropoda</taxon>
        <taxon>Chelicerata</taxon>
        <taxon>Arachnida</taxon>
        <taxon>Araneae</taxon>
        <taxon>Araneomorphae</taxon>
        <taxon>Entelegynae</taxon>
        <taxon>Araneoidea</taxon>
        <taxon>Araneidae</taxon>
        <taxon>Caerostris</taxon>
    </lineage>
</organism>